<evidence type="ECO:0000313" key="2">
    <source>
        <dbReference type="Proteomes" id="UP000475325"/>
    </source>
</evidence>
<dbReference type="EMBL" id="WIQW01000024">
    <property type="protein sequence ID" value="KAF3101117.1"/>
    <property type="molecule type" value="Genomic_DNA"/>
</dbReference>
<protein>
    <submittedName>
        <fullName evidence="1">Uncharacterized protein</fullName>
    </submittedName>
</protein>
<dbReference type="AlphaFoldDB" id="A0A7C8NRT5"/>
<proteinExistence type="predicted"/>
<gene>
    <name evidence="1" type="ORF">TWF102_004933</name>
</gene>
<accession>A0A7C8NRT5</accession>
<sequence>MWESSIIPWVGPASFHLYFHSYLSVYTHIWNLPQRPTYEDPWRANSYHLDDGCWSSKTLVKEHKASQRWPLSMKLKGRLISIHAPPCVNRTEKTSALGAINRGV</sequence>
<organism evidence="1 2">
    <name type="scientific">Orbilia oligospora</name>
    <name type="common">Nematode-trapping fungus</name>
    <name type="synonym">Arthrobotrys oligospora</name>
    <dbReference type="NCBI Taxonomy" id="2813651"/>
    <lineage>
        <taxon>Eukaryota</taxon>
        <taxon>Fungi</taxon>
        <taxon>Dikarya</taxon>
        <taxon>Ascomycota</taxon>
        <taxon>Pezizomycotina</taxon>
        <taxon>Orbiliomycetes</taxon>
        <taxon>Orbiliales</taxon>
        <taxon>Orbiliaceae</taxon>
        <taxon>Orbilia</taxon>
    </lineage>
</organism>
<name>A0A7C8NRT5_ORBOL</name>
<comment type="caution">
    <text evidence="1">The sequence shown here is derived from an EMBL/GenBank/DDBJ whole genome shotgun (WGS) entry which is preliminary data.</text>
</comment>
<reference evidence="1 2" key="1">
    <citation type="submission" date="2019-06" db="EMBL/GenBank/DDBJ databases">
        <authorList>
            <person name="Palmer J.M."/>
        </authorList>
    </citation>
    <scope>NUCLEOTIDE SEQUENCE [LARGE SCALE GENOMIC DNA]</scope>
    <source>
        <strain evidence="1 2">TWF102</strain>
    </source>
</reference>
<dbReference type="Proteomes" id="UP000475325">
    <property type="component" value="Unassembled WGS sequence"/>
</dbReference>
<evidence type="ECO:0000313" key="1">
    <source>
        <dbReference type="EMBL" id="KAF3101117.1"/>
    </source>
</evidence>